<reference evidence="10 11" key="1">
    <citation type="submission" date="2020-11" db="EMBL/GenBank/DDBJ databases">
        <title>The genome sequence of Novosphingobium sp. 1Y9A.</title>
        <authorList>
            <person name="Liu Y."/>
        </authorList>
    </citation>
    <scope>NUCLEOTIDE SEQUENCE [LARGE SCALE GENOMIC DNA]</scope>
    <source>
        <strain evidence="10 11">1Y9A</strain>
    </source>
</reference>
<dbReference type="InterPro" id="IPR036097">
    <property type="entry name" value="HisK_dim/P_sf"/>
</dbReference>
<evidence type="ECO:0000256" key="2">
    <source>
        <dbReference type="ARBA" id="ARBA00012438"/>
    </source>
</evidence>
<dbReference type="InterPro" id="IPR001789">
    <property type="entry name" value="Sig_transdc_resp-reg_receiver"/>
</dbReference>
<evidence type="ECO:0000259" key="8">
    <source>
        <dbReference type="PROSITE" id="PS50109"/>
    </source>
</evidence>
<dbReference type="CDD" id="cd00082">
    <property type="entry name" value="HisKA"/>
    <property type="match status" value="1"/>
</dbReference>
<dbReference type="EC" id="2.7.13.3" evidence="2"/>
<evidence type="ECO:0000256" key="4">
    <source>
        <dbReference type="ARBA" id="ARBA00022679"/>
    </source>
</evidence>
<evidence type="ECO:0000313" key="10">
    <source>
        <dbReference type="EMBL" id="MBF9151553.1"/>
    </source>
</evidence>
<protein>
    <recommendedName>
        <fullName evidence="2">histidine kinase</fullName>
        <ecNumber evidence="2">2.7.13.3</ecNumber>
    </recommendedName>
</protein>
<dbReference type="Pfam" id="PF00072">
    <property type="entry name" value="Response_reg"/>
    <property type="match status" value="1"/>
</dbReference>
<name>A0ABS0HH19_9SPHN</name>
<evidence type="ECO:0000313" key="11">
    <source>
        <dbReference type="Proteomes" id="UP000600799"/>
    </source>
</evidence>
<evidence type="ECO:0000256" key="6">
    <source>
        <dbReference type="PROSITE-ProRule" id="PRU00169"/>
    </source>
</evidence>
<feature type="domain" description="Response regulatory" evidence="9">
    <location>
        <begin position="301"/>
        <end position="416"/>
    </location>
</feature>
<organism evidence="10 11">
    <name type="scientific">Novosphingobium jiangmenense</name>
    <dbReference type="NCBI Taxonomy" id="2791981"/>
    <lineage>
        <taxon>Bacteria</taxon>
        <taxon>Pseudomonadati</taxon>
        <taxon>Pseudomonadota</taxon>
        <taxon>Alphaproteobacteria</taxon>
        <taxon>Sphingomonadales</taxon>
        <taxon>Sphingomonadaceae</taxon>
        <taxon>Novosphingobium</taxon>
    </lineage>
</organism>
<dbReference type="EMBL" id="JADQDC010000006">
    <property type="protein sequence ID" value="MBF9151553.1"/>
    <property type="molecule type" value="Genomic_DNA"/>
</dbReference>
<feature type="region of interest" description="Disordered" evidence="7">
    <location>
        <begin position="13"/>
        <end position="38"/>
    </location>
</feature>
<dbReference type="Proteomes" id="UP000600799">
    <property type="component" value="Unassembled WGS sequence"/>
</dbReference>
<evidence type="ECO:0000256" key="3">
    <source>
        <dbReference type="ARBA" id="ARBA00022553"/>
    </source>
</evidence>
<dbReference type="Pfam" id="PF02518">
    <property type="entry name" value="HATPase_c"/>
    <property type="match status" value="1"/>
</dbReference>
<dbReference type="Pfam" id="PF00512">
    <property type="entry name" value="HisKA"/>
    <property type="match status" value="1"/>
</dbReference>
<dbReference type="SUPFAM" id="SSF55874">
    <property type="entry name" value="ATPase domain of HSP90 chaperone/DNA topoisomerase II/histidine kinase"/>
    <property type="match status" value="1"/>
</dbReference>
<dbReference type="InterPro" id="IPR036890">
    <property type="entry name" value="HATPase_C_sf"/>
</dbReference>
<dbReference type="PROSITE" id="PS50110">
    <property type="entry name" value="RESPONSE_REGULATORY"/>
    <property type="match status" value="1"/>
</dbReference>
<dbReference type="PRINTS" id="PR00344">
    <property type="entry name" value="BCTRLSENSOR"/>
</dbReference>
<gene>
    <name evidence="10" type="ORF">I2488_11100</name>
</gene>
<dbReference type="Gene3D" id="3.40.50.2300">
    <property type="match status" value="1"/>
</dbReference>
<feature type="domain" description="Histidine kinase" evidence="8">
    <location>
        <begin position="64"/>
        <end position="278"/>
    </location>
</feature>
<evidence type="ECO:0000259" key="9">
    <source>
        <dbReference type="PROSITE" id="PS50110"/>
    </source>
</evidence>
<dbReference type="CDD" id="cd00156">
    <property type="entry name" value="REC"/>
    <property type="match status" value="1"/>
</dbReference>
<feature type="modified residue" description="4-aspartylphosphate" evidence="6">
    <location>
        <position position="350"/>
    </location>
</feature>
<keyword evidence="3 6" id="KW-0597">Phosphoprotein</keyword>
<dbReference type="SMART" id="SM00388">
    <property type="entry name" value="HisKA"/>
    <property type="match status" value="1"/>
</dbReference>
<dbReference type="SMART" id="SM00448">
    <property type="entry name" value="REC"/>
    <property type="match status" value="1"/>
</dbReference>
<proteinExistence type="predicted"/>
<keyword evidence="5" id="KW-0418">Kinase</keyword>
<dbReference type="InterPro" id="IPR005467">
    <property type="entry name" value="His_kinase_dom"/>
</dbReference>
<dbReference type="InterPro" id="IPR003661">
    <property type="entry name" value="HisK_dim/P_dom"/>
</dbReference>
<evidence type="ECO:0000256" key="7">
    <source>
        <dbReference type="SAM" id="MobiDB-lite"/>
    </source>
</evidence>
<dbReference type="PROSITE" id="PS51257">
    <property type="entry name" value="PROKAR_LIPOPROTEIN"/>
    <property type="match status" value="1"/>
</dbReference>
<dbReference type="SUPFAM" id="SSF52172">
    <property type="entry name" value="CheY-like"/>
    <property type="match status" value="1"/>
</dbReference>
<dbReference type="InterPro" id="IPR011006">
    <property type="entry name" value="CheY-like_superfamily"/>
</dbReference>
<keyword evidence="11" id="KW-1185">Reference proteome</keyword>
<sequence>MVTFRQDGNRLDGLLRQDAGPVSAATASCQPDRSDQGDEEMLELRRRVAVAEAANEAKSRFLANLSHEIRSPLNAIYGYAQLVERGAEVNPRDAARVIRRSAEHLTNLVEGLLDIASVEQGIVRVDNGVVRLGAVVEQVAEMFAPLAAEKGLGFACELPARLPEFVRMDERRVRQALINLVSNAVKFTQSGEVRIVLRWSGQVATIDVQDTGPGISKERQERIFVPYERAAGPDADRAGAGLGLAITSAIARMLGGELRLDSEPGRGSCFTLRFMASQVSGFVESGSEAARPTGYEGTRRTILLVDDDADHLAVLRTALGELGFIILQASNGQGALSLATENRIDAVICDVSMPGMSGWDVAARLSRNAGERFPVLMLSANAFERHGLAGQEADHDAFLLKPVDLGALVDALGRQLKLVWIKPVAESMNRAAASDHSISAGARERVERIRSLIRIGHVRGLEEEIKGLEQADAAGADLAARLFGCLDRFDLAAMARILEELPDEWR</sequence>
<keyword evidence="4" id="KW-0808">Transferase</keyword>
<dbReference type="PANTHER" id="PTHR43047">
    <property type="entry name" value="TWO-COMPONENT HISTIDINE PROTEIN KINASE"/>
    <property type="match status" value="1"/>
</dbReference>
<accession>A0ABS0HH19</accession>
<evidence type="ECO:0000256" key="5">
    <source>
        <dbReference type="ARBA" id="ARBA00022777"/>
    </source>
</evidence>
<dbReference type="InterPro" id="IPR004358">
    <property type="entry name" value="Sig_transdc_His_kin-like_C"/>
</dbReference>
<comment type="caution">
    <text evidence="10">The sequence shown here is derived from an EMBL/GenBank/DDBJ whole genome shotgun (WGS) entry which is preliminary data.</text>
</comment>
<dbReference type="SUPFAM" id="SSF47384">
    <property type="entry name" value="Homodimeric domain of signal transducing histidine kinase"/>
    <property type="match status" value="1"/>
</dbReference>
<dbReference type="PROSITE" id="PS50109">
    <property type="entry name" value="HIS_KIN"/>
    <property type="match status" value="1"/>
</dbReference>
<comment type="catalytic activity">
    <reaction evidence="1">
        <text>ATP + protein L-histidine = ADP + protein N-phospho-L-histidine.</text>
        <dbReference type="EC" id="2.7.13.3"/>
    </reaction>
</comment>
<evidence type="ECO:0000256" key="1">
    <source>
        <dbReference type="ARBA" id="ARBA00000085"/>
    </source>
</evidence>
<dbReference type="SMART" id="SM00387">
    <property type="entry name" value="HATPase_c"/>
    <property type="match status" value="1"/>
</dbReference>
<dbReference type="Gene3D" id="3.30.565.10">
    <property type="entry name" value="Histidine kinase-like ATPase, C-terminal domain"/>
    <property type="match status" value="1"/>
</dbReference>
<dbReference type="InterPro" id="IPR003594">
    <property type="entry name" value="HATPase_dom"/>
</dbReference>
<dbReference type="Gene3D" id="1.10.287.130">
    <property type="match status" value="1"/>
</dbReference>